<proteinExistence type="predicted"/>
<feature type="domain" description="DUF397" evidence="1">
    <location>
        <begin position="8"/>
        <end position="61"/>
    </location>
</feature>
<reference evidence="3" key="1">
    <citation type="submission" date="2023-07" db="EMBL/GenBank/DDBJ databases">
        <title>30 novel species of actinomycetes from the DSMZ collection.</title>
        <authorList>
            <person name="Nouioui I."/>
        </authorList>
    </citation>
    <scope>NUCLEOTIDE SEQUENCE [LARGE SCALE GENOMIC DNA]</scope>
    <source>
        <strain evidence="3">DSM 41979</strain>
    </source>
</reference>
<name>A0ABU2R5T6_9ACTN</name>
<accession>A0ABU2R5T6</accession>
<organism evidence="2 3">
    <name type="scientific">Streptomyces evansiae</name>
    <dbReference type="NCBI Taxonomy" id="3075535"/>
    <lineage>
        <taxon>Bacteria</taxon>
        <taxon>Bacillati</taxon>
        <taxon>Actinomycetota</taxon>
        <taxon>Actinomycetes</taxon>
        <taxon>Kitasatosporales</taxon>
        <taxon>Streptomycetaceae</taxon>
        <taxon>Streptomyces</taxon>
    </lineage>
</organism>
<evidence type="ECO:0000259" key="1">
    <source>
        <dbReference type="Pfam" id="PF04149"/>
    </source>
</evidence>
<evidence type="ECO:0000313" key="2">
    <source>
        <dbReference type="EMBL" id="MDT0411065.1"/>
    </source>
</evidence>
<dbReference type="Pfam" id="PF04149">
    <property type="entry name" value="DUF397"/>
    <property type="match status" value="1"/>
</dbReference>
<sequence>MTQPWSRRWIKASYSGGNSGNCVEIAVGERAVPVRDSKRSTDGPVIEFGRPAFTAFLTGVREG</sequence>
<evidence type="ECO:0000313" key="3">
    <source>
        <dbReference type="Proteomes" id="UP001183610"/>
    </source>
</evidence>
<keyword evidence="3" id="KW-1185">Reference proteome</keyword>
<dbReference type="RefSeq" id="WP_010269434.1">
    <property type="nucleotide sequence ID" value="NZ_JAVRET010000042.1"/>
</dbReference>
<comment type="caution">
    <text evidence="2">The sequence shown here is derived from an EMBL/GenBank/DDBJ whole genome shotgun (WGS) entry which is preliminary data.</text>
</comment>
<dbReference type="Proteomes" id="UP001183610">
    <property type="component" value="Unassembled WGS sequence"/>
</dbReference>
<dbReference type="EMBL" id="JAVRET010000042">
    <property type="protein sequence ID" value="MDT0411065.1"/>
    <property type="molecule type" value="Genomic_DNA"/>
</dbReference>
<protein>
    <submittedName>
        <fullName evidence="2">DUF397 domain-containing protein</fullName>
    </submittedName>
</protein>
<gene>
    <name evidence="2" type="ORF">RM698_18670</name>
</gene>
<dbReference type="InterPro" id="IPR007278">
    <property type="entry name" value="DUF397"/>
</dbReference>